<dbReference type="EMBL" id="JACVVD010000006">
    <property type="protein sequence ID" value="MBD0382207.1"/>
    <property type="molecule type" value="Genomic_DNA"/>
</dbReference>
<dbReference type="InterPro" id="IPR029062">
    <property type="entry name" value="Class_I_gatase-like"/>
</dbReference>
<evidence type="ECO:0000259" key="1">
    <source>
        <dbReference type="Pfam" id="PF06283"/>
    </source>
</evidence>
<evidence type="ECO:0000313" key="3">
    <source>
        <dbReference type="Proteomes" id="UP000650466"/>
    </source>
</evidence>
<dbReference type="InterPro" id="IPR029010">
    <property type="entry name" value="ThuA-like"/>
</dbReference>
<sequence>MKNHSLIININSQPTRNGYRKHKKALIIQGGYQPHKPKEIAAILAELLRQENFEVEISDTLDILLDREKLMRTDLIVPDWTLGTITQEQLRSFLDAVNNGTGVAGMHGGMGDAFRCEIEYQLMVGGQFVAHPGEAGVTYQVHICNRDHPIMAGIRDFTVTSEQYYMLVDPANEVLATTLFKVHPPEVWREVVMPVVWTKKYGRGRVFYCSLGHSLDVVTMPEVLTMMKRGMVWAAR</sequence>
<dbReference type="Proteomes" id="UP000650466">
    <property type="component" value="Unassembled WGS sequence"/>
</dbReference>
<accession>A0A926KRJ4</accession>
<protein>
    <submittedName>
        <fullName evidence="2">ThuA domain-containing protein</fullName>
    </submittedName>
</protein>
<dbReference type="PANTHER" id="PTHR40469">
    <property type="entry name" value="SECRETED GLYCOSYL HYDROLASE"/>
    <property type="match status" value="1"/>
</dbReference>
<feature type="domain" description="ThuA-like" evidence="1">
    <location>
        <begin position="24"/>
        <end position="234"/>
    </location>
</feature>
<comment type="caution">
    <text evidence="2">The sequence shown here is derived from an EMBL/GenBank/DDBJ whole genome shotgun (WGS) entry which is preliminary data.</text>
</comment>
<evidence type="ECO:0000313" key="2">
    <source>
        <dbReference type="EMBL" id="MBD0382207.1"/>
    </source>
</evidence>
<dbReference type="RefSeq" id="WP_188175980.1">
    <property type="nucleotide sequence ID" value="NZ_JACVVD010000006.1"/>
</dbReference>
<dbReference type="Gene3D" id="3.40.50.880">
    <property type="match status" value="1"/>
</dbReference>
<reference evidence="2" key="1">
    <citation type="submission" date="2020-09" db="EMBL/GenBank/DDBJ databases">
        <title>Draft Genome Sequence of Paenibacillus sp. WST5.</title>
        <authorList>
            <person name="Bao Z."/>
        </authorList>
    </citation>
    <scope>NUCLEOTIDE SEQUENCE</scope>
    <source>
        <strain evidence="2">WST5</strain>
    </source>
</reference>
<keyword evidence="3" id="KW-1185">Reference proteome</keyword>
<dbReference type="AlphaFoldDB" id="A0A926KRJ4"/>
<gene>
    <name evidence="2" type="ORF">ICC18_18995</name>
</gene>
<dbReference type="SUPFAM" id="SSF52317">
    <property type="entry name" value="Class I glutamine amidotransferase-like"/>
    <property type="match status" value="1"/>
</dbReference>
<organism evidence="2 3">
    <name type="scientific">Paenibacillus sedimenti</name>
    <dbReference type="NCBI Taxonomy" id="2770274"/>
    <lineage>
        <taxon>Bacteria</taxon>
        <taxon>Bacillati</taxon>
        <taxon>Bacillota</taxon>
        <taxon>Bacilli</taxon>
        <taxon>Bacillales</taxon>
        <taxon>Paenibacillaceae</taxon>
        <taxon>Paenibacillus</taxon>
    </lineage>
</organism>
<proteinExistence type="predicted"/>
<dbReference type="Pfam" id="PF06283">
    <property type="entry name" value="ThuA"/>
    <property type="match status" value="1"/>
</dbReference>
<dbReference type="PANTHER" id="PTHR40469:SF2">
    <property type="entry name" value="GALACTOSE-BINDING DOMAIN-LIKE SUPERFAMILY PROTEIN"/>
    <property type="match status" value="1"/>
</dbReference>
<name>A0A926KRJ4_9BACL</name>